<keyword evidence="7 9" id="KW-0408">Iron</keyword>
<evidence type="ECO:0000256" key="1">
    <source>
        <dbReference type="ARBA" id="ARBA00004370"/>
    </source>
</evidence>
<keyword evidence="3 10" id="KW-0812">Transmembrane</keyword>
<evidence type="ECO:0000256" key="2">
    <source>
        <dbReference type="ARBA" id="ARBA00022617"/>
    </source>
</evidence>
<proteinExistence type="inferred from homology"/>
<dbReference type="InterPro" id="IPR050665">
    <property type="entry name" value="Cytochrome_P450_Monooxygen"/>
</dbReference>
<comment type="subcellular location">
    <subcellularLocation>
        <location evidence="1">Membrane</location>
    </subcellularLocation>
</comment>
<evidence type="ECO:0000256" key="10">
    <source>
        <dbReference type="SAM" id="Phobius"/>
    </source>
</evidence>
<dbReference type="EMBL" id="OZ023703">
    <property type="protein sequence ID" value="CAK9870760.1"/>
    <property type="molecule type" value="Genomic_DNA"/>
</dbReference>
<evidence type="ECO:0000256" key="7">
    <source>
        <dbReference type="ARBA" id="ARBA00023004"/>
    </source>
</evidence>
<evidence type="ECO:0000256" key="5">
    <source>
        <dbReference type="ARBA" id="ARBA00022989"/>
    </source>
</evidence>
<dbReference type="PANTHER" id="PTHR24282">
    <property type="entry name" value="CYTOCHROME P450 FAMILY MEMBER"/>
    <property type="match status" value="1"/>
</dbReference>
<dbReference type="InterPro" id="IPR001128">
    <property type="entry name" value="Cyt_P450"/>
</dbReference>
<gene>
    <name evidence="11" type="ORF">CSSPJE1EN2_LOCUS13428</name>
</gene>
<evidence type="ECO:0000313" key="11">
    <source>
        <dbReference type="EMBL" id="CAK9870760.1"/>
    </source>
</evidence>
<dbReference type="PROSITE" id="PS00086">
    <property type="entry name" value="CYTOCHROME_P450"/>
    <property type="match status" value="1"/>
</dbReference>
<dbReference type="PANTHER" id="PTHR24282:SF211">
    <property type="entry name" value="CYTOCHROME P450-RELATED"/>
    <property type="match status" value="1"/>
</dbReference>
<protein>
    <recommendedName>
        <fullName evidence="13">Cytochrome P450</fullName>
    </recommendedName>
</protein>
<evidence type="ECO:0000256" key="8">
    <source>
        <dbReference type="ARBA" id="ARBA00023136"/>
    </source>
</evidence>
<accession>A0ABP1B6J2</accession>
<reference evidence="11 12" key="1">
    <citation type="submission" date="2024-03" db="EMBL/GenBank/DDBJ databases">
        <authorList>
            <consortium name="ELIXIR-Norway"/>
            <consortium name="Elixir Norway"/>
        </authorList>
    </citation>
    <scope>NUCLEOTIDE SEQUENCE [LARGE SCALE GENOMIC DNA]</scope>
</reference>
<dbReference type="InterPro" id="IPR017972">
    <property type="entry name" value="Cyt_P450_CS"/>
</dbReference>
<comment type="similarity">
    <text evidence="9">Belongs to the cytochrome P450 family.</text>
</comment>
<evidence type="ECO:0000256" key="4">
    <source>
        <dbReference type="ARBA" id="ARBA00022723"/>
    </source>
</evidence>
<evidence type="ECO:0000256" key="9">
    <source>
        <dbReference type="RuleBase" id="RU000461"/>
    </source>
</evidence>
<dbReference type="InterPro" id="IPR002401">
    <property type="entry name" value="Cyt_P450_E_grp-I"/>
</dbReference>
<dbReference type="PRINTS" id="PR00463">
    <property type="entry name" value="EP450I"/>
</dbReference>
<keyword evidence="5 10" id="KW-1133">Transmembrane helix</keyword>
<dbReference type="Gene3D" id="1.10.630.10">
    <property type="entry name" value="Cytochrome P450"/>
    <property type="match status" value="1"/>
</dbReference>
<keyword evidence="4 9" id="KW-0479">Metal-binding</keyword>
<keyword evidence="12" id="KW-1185">Reference proteome</keyword>
<feature type="transmembrane region" description="Helical" evidence="10">
    <location>
        <begin position="20"/>
        <end position="43"/>
    </location>
</feature>
<organism evidence="11 12">
    <name type="scientific">Sphagnum jensenii</name>
    <dbReference type="NCBI Taxonomy" id="128206"/>
    <lineage>
        <taxon>Eukaryota</taxon>
        <taxon>Viridiplantae</taxon>
        <taxon>Streptophyta</taxon>
        <taxon>Embryophyta</taxon>
        <taxon>Bryophyta</taxon>
        <taxon>Sphagnophytina</taxon>
        <taxon>Sphagnopsida</taxon>
        <taxon>Sphagnales</taxon>
        <taxon>Sphagnaceae</taxon>
        <taxon>Sphagnum</taxon>
    </lineage>
</organism>
<dbReference type="Pfam" id="PF00067">
    <property type="entry name" value="p450"/>
    <property type="match status" value="1"/>
</dbReference>
<dbReference type="SUPFAM" id="SSF48264">
    <property type="entry name" value="Cytochrome P450"/>
    <property type="match status" value="1"/>
</dbReference>
<keyword evidence="6 9" id="KW-0560">Oxidoreductase</keyword>
<dbReference type="PRINTS" id="PR00385">
    <property type="entry name" value="P450"/>
</dbReference>
<sequence>MIRPLIEYWRDQNFWSTLSGSLLTLLFMWVAYTAVGMVDKFVLTPMRMKRVMNSQGLKGPPVNWLLGNMPDRLRLESAESEKIMKTGDYDIMPHVLPFYTRSCQAYGKTHFWWLGWEARIVITELDLVKEIFANKNGSYEKSQIQLRFQSQLLGKGLVTTNGEEWVTHRQTVAPAFHHEKIKVMVAAMAKSASSMADEWETKVMDGGGCVELEVGDYMTRLAANIIAHTAFGSNYERGRKVFDQQLALINLYGQRAMQPLVAIPGYSLLPTPLNIQIFETQTAISNSLREIIQSRKDMVNKTKKSSYGDDLLGLMLTTTSEKNTSRVEKAQFDMQALIDNCRTFFFAGHGASSTFLTWTMMLLASHMNWQELAREEIKQVCGHGDCLLDANMLNKLKIVNMILNETLRLFPPFVALTRQAMKDVKLGVWDIPKGLSLHIPILAIHHDPNIWGPDVNEFKPERFANGVAKANKHPLAFMPFSFGQRFCVGQGFTLVEAKCVLVVVLQRFRFHLSPNYRHAPHHNITLKAKYGVPVMLECLSMPNQSQG</sequence>
<dbReference type="InterPro" id="IPR036396">
    <property type="entry name" value="Cyt_P450_sf"/>
</dbReference>
<keyword evidence="2 9" id="KW-0349">Heme</keyword>
<keyword evidence="8 10" id="KW-0472">Membrane</keyword>
<evidence type="ECO:0008006" key="13">
    <source>
        <dbReference type="Google" id="ProtNLM"/>
    </source>
</evidence>
<name>A0ABP1B6J2_9BRYO</name>
<evidence type="ECO:0000313" key="12">
    <source>
        <dbReference type="Proteomes" id="UP001497522"/>
    </source>
</evidence>
<keyword evidence="9" id="KW-0503">Monooxygenase</keyword>
<evidence type="ECO:0000256" key="6">
    <source>
        <dbReference type="ARBA" id="ARBA00023002"/>
    </source>
</evidence>
<evidence type="ECO:0000256" key="3">
    <source>
        <dbReference type="ARBA" id="ARBA00022692"/>
    </source>
</evidence>
<dbReference type="Proteomes" id="UP001497522">
    <property type="component" value="Chromosome 2"/>
</dbReference>